<sequence>MAQDESKIQPLTISPPQSVLEVDEHATSSNDSILLGSASITSSVTQWEWENGRRYHGYKAGSYPIPNDEKELERIDLKHHVMMLLCGAQLHLAPLKNPRRVLDIGTGTGIWAIQMADDYPDCTIIGTDLSPVQPSWVPDNVRFEIDDVEAKEWAWPDNSFDYIHSRFMTASIGSWQRLVRKAFQHCKPGGYFEMQELDPRFRSDDGTIEEDSHLAQWNKYICEAAVEYNRPLPNYDDFYAWFEKAGFVDIQQVHLKSPSNPWPKDKLLKEVGKFQLCAHLEGLEGVSMGLLCRGLHWKADEVQVFMAKIRPEVRNRAIHSYQTTTIIVGRKPETFQPRRMSGDAPSSYGQAPLTPSSSSTGPSETLVPSAEEAARVDNQQNLSYNSNDEYSQDVNDLTPVVAVQEQPKIPELDDPSHA</sequence>
<dbReference type="EMBL" id="JAFEKC020000006">
    <property type="protein sequence ID" value="KAK0513826.1"/>
    <property type="molecule type" value="Genomic_DNA"/>
</dbReference>
<reference evidence="2" key="1">
    <citation type="submission" date="2023-03" db="EMBL/GenBank/DDBJ databases">
        <title>Complete genome of Cladonia borealis.</title>
        <authorList>
            <person name="Park H."/>
        </authorList>
    </citation>
    <scope>NUCLEOTIDE SEQUENCE</scope>
    <source>
        <strain evidence="2">ANT050790</strain>
    </source>
</reference>
<organism evidence="2 3">
    <name type="scientific">Cladonia borealis</name>
    <dbReference type="NCBI Taxonomy" id="184061"/>
    <lineage>
        <taxon>Eukaryota</taxon>
        <taxon>Fungi</taxon>
        <taxon>Dikarya</taxon>
        <taxon>Ascomycota</taxon>
        <taxon>Pezizomycotina</taxon>
        <taxon>Lecanoromycetes</taxon>
        <taxon>OSLEUM clade</taxon>
        <taxon>Lecanoromycetidae</taxon>
        <taxon>Lecanorales</taxon>
        <taxon>Lecanorineae</taxon>
        <taxon>Cladoniaceae</taxon>
        <taxon>Cladonia</taxon>
    </lineage>
</organism>
<evidence type="ECO:0000313" key="2">
    <source>
        <dbReference type="EMBL" id="KAK0513826.1"/>
    </source>
</evidence>
<dbReference type="AlphaFoldDB" id="A0AA39R4C1"/>
<dbReference type="SUPFAM" id="SSF53335">
    <property type="entry name" value="S-adenosyl-L-methionine-dependent methyltransferases"/>
    <property type="match status" value="1"/>
</dbReference>
<gene>
    <name evidence="2" type="ORF">JMJ35_003548</name>
</gene>
<comment type="caution">
    <text evidence="2">The sequence shown here is derived from an EMBL/GenBank/DDBJ whole genome shotgun (WGS) entry which is preliminary data.</text>
</comment>
<feature type="compositionally biased region" description="Basic and acidic residues" evidence="1">
    <location>
        <begin position="408"/>
        <end position="418"/>
    </location>
</feature>
<feature type="compositionally biased region" description="Low complexity" evidence="1">
    <location>
        <begin position="352"/>
        <end position="365"/>
    </location>
</feature>
<dbReference type="Gene3D" id="3.40.50.150">
    <property type="entry name" value="Vaccinia Virus protein VP39"/>
    <property type="match status" value="1"/>
</dbReference>
<dbReference type="CDD" id="cd02440">
    <property type="entry name" value="AdoMet_MTases"/>
    <property type="match status" value="1"/>
</dbReference>
<evidence type="ECO:0000256" key="1">
    <source>
        <dbReference type="SAM" id="MobiDB-lite"/>
    </source>
</evidence>
<dbReference type="InterPro" id="IPR029063">
    <property type="entry name" value="SAM-dependent_MTases_sf"/>
</dbReference>
<dbReference type="PANTHER" id="PTHR43591:SF10">
    <property type="entry name" value="ABC TRANSMEMBRANE TYPE-1 DOMAIN-CONTAINING PROTEIN-RELATED"/>
    <property type="match status" value="1"/>
</dbReference>
<feature type="region of interest" description="Disordered" evidence="1">
    <location>
        <begin position="330"/>
        <end position="418"/>
    </location>
</feature>
<feature type="compositionally biased region" description="Polar residues" evidence="1">
    <location>
        <begin position="377"/>
        <end position="395"/>
    </location>
</feature>
<accession>A0AA39R4C1</accession>
<keyword evidence="3" id="KW-1185">Reference proteome</keyword>
<protein>
    <recommendedName>
        <fullName evidence="4">Methyltransferase</fullName>
    </recommendedName>
</protein>
<dbReference type="GO" id="GO:0008168">
    <property type="term" value="F:methyltransferase activity"/>
    <property type="evidence" value="ECO:0007669"/>
    <property type="project" value="TreeGrafter"/>
</dbReference>
<name>A0AA39R4C1_9LECA</name>
<proteinExistence type="predicted"/>
<dbReference type="PANTHER" id="PTHR43591">
    <property type="entry name" value="METHYLTRANSFERASE"/>
    <property type="match status" value="1"/>
</dbReference>
<dbReference type="Proteomes" id="UP001166286">
    <property type="component" value="Unassembled WGS sequence"/>
</dbReference>
<evidence type="ECO:0000313" key="3">
    <source>
        <dbReference type="Proteomes" id="UP001166286"/>
    </source>
</evidence>
<dbReference type="Pfam" id="PF13489">
    <property type="entry name" value="Methyltransf_23"/>
    <property type="match status" value="1"/>
</dbReference>
<evidence type="ECO:0008006" key="4">
    <source>
        <dbReference type="Google" id="ProtNLM"/>
    </source>
</evidence>